<dbReference type="EMBL" id="LGTZ01000424">
    <property type="protein sequence ID" value="OJD25144.1"/>
    <property type="molecule type" value="Genomic_DNA"/>
</dbReference>
<sequence length="121" mass="14069">MAGYRCSGSLYVAEEGFEFFMRSNSHPQPLFSLMQFEVFLPLLMDDEDRIDILREYAPTFFPEARADEVIIRYRFKGLLNQQQQEEEEKEGEGEEGKKAKLCEPLAGCETSEKSPNNNRFK</sequence>
<reference evidence="2 3" key="1">
    <citation type="submission" date="2015-08" db="EMBL/GenBank/DDBJ databases">
        <title>Emmonsia species relationships and genome sequence.</title>
        <authorList>
            <person name="Cuomo C.A."/>
            <person name="Schwartz I.S."/>
            <person name="Kenyon C."/>
            <person name="De Hoog G.S."/>
            <person name="Govender N.P."/>
            <person name="Botha A."/>
            <person name="Moreno L."/>
            <person name="De Vries M."/>
            <person name="Munoz J.F."/>
            <person name="Stielow J.B."/>
        </authorList>
    </citation>
    <scope>NUCLEOTIDE SEQUENCE [LARGE SCALE GENOMIC DNA]</scope>
    <source>
        <strain evidence="2 3">EI222</strain>
    </source>
</reference>
<name>A0A1J9Q9L0_9EURO</name>
<evidence type="ECO:0000313" key="3">
    <source>
        <dbReference type="Proteomes" id="UP000242791"/>
    </source>
</evidence>
<proteinExistence type="predicted"/>
<accession>A0A1J9Q9L0</accession>
<dbReference type="VEuPathDB" id="FungiDB:ACJ73_03488"/>
<organism evidence="2 3">
    <name type="scientific">Blastomyces percursus</name>
    <dbReference type="NCBI Taxonomy" id="1658174"/>
    <lineage>
        <taxon>Eukaryota</taxon>
        <taxon>Fungi</taxon>
        <taxon>Dikarya</taxon>
        <taxon>Ascomycota</taxon>
        <taxon>Pezizomycotina</taxon>
        <taxon>Eurotiomycetes</taxon>
        <taxon>Eurotiomycetidae</taxon>
        <taxon>Onygenales</taxon>
        <taxon>Ajellomycetaceae</taxon>
        <taxon>Blastomyces</taxon>
    </lineage>
</organism>
<feature type="region of interest" description="Disordered" evidence="1">
    <location>
        <begin position="81"/>
        <end position="121"/>
    </location>
</feature>
<protein>
    <submittedName>
        <fullName evidence="2">Uncharacterized protein</fullName>
    </submittedName>
</protein>
<evidence type="ECO:0000256" key="1">
    <source>
        <dbReference type="SAM" id="MobiDB-lite"/>
    </source>
</evidence>
<feature type="compositionally biased region" description="Acidic residues" evidence="1">
    <location>
        <begin position="84"/>
        <end position="93"/>
    </location>
</feature>
<gene>
    <name evidence="2" type="ORF">ACJ73_03488</name>
</gene>
<evidence type="ECO:0000313" key="2">
    <source>
        <dbReference type="EMBL" id="OJD25144.1"/>
    </source>
</evidence>
<dbReference type="Proteomes" id="UP000242791">
    <property type="component" value="Unassembled WGS sequence"/>
</dbReference>
<dbReference type="AlphaFoldDB" id="A0A1J9Q9L0"/>
<comment type="caution">
    <text evidence="2">The sequence shown here is derived from an EMBL/GenBank/DDBJ whole genome shotgun (WGS) entry which is preliminary data.</text>
</comment>
<keyword evidence="3" id="KW-1185">Reference proteome</keyword>